<gene>
    <name evidence="2" type="ORF">GCM10007036_18390</name>
</gene>
<reference evidence="2" key="1">
    <citation type="journal article" date="2014" name="Int. J. Syst. Evol. Microbiol.">
        <title>Complete genome sequence of Corynebacterium casei LMG S-19264T (=DSM 44701T), isolated from a smear-ripened cheese.</title>
        <authorList>
            <consortium name="US DOE Joint Genome Institute (JGI-PGF)"/>
            <person name="Walter F."/>
            <person name="Albersmeier A."/>
            <person name="Kalinowski J."/>
            <person name="Ruckert C."/>
        </authorList>
    </citation>
    <scope>NUCLEOTIDE SEQUENCE</scope>
    <source>
        <strain evidence="2">CGMCC 1.12214</strain>
    </source>
</reference>
<evidence type="ECO:0000313" key="3">
    <source>
        <dbReference type="Proteomes" id="UP000603912"/>
    </source>
</evidence>
<keyword evidence="1" id="KW-0472">Membrane</keyword>
<comment type="caution">
    <text evidence="2">The sequence shown here is derived from an EMBL/GenBank/DDBJ whole genome shotgun (WGS) entry which is preliminary data.</text>
</comment>
<organism evidence="2 3">
    <name type="scientific">Alsobacter metallidurans</name>
    <dbReference type="NCBI Taxonomy" id="340221"/>
    <lineage>
        <taxon>Bacteria</taxon>
        <taxon>Pseudomonadati</taxon>
        <taxon>Pseudomonadota</taxon>
        <taxon>Alphaproteobacteria</taxon>
        <taxon>Hyphomicrobiales</taxon>
        <taxon>Alsobacteraceae</taxon>
        <taxon>Alsobacter</taxon>
    </lineage>
</organism>
<keyword evidence="1" id="KW-0812">Transmembrane</keyword>
<accession>A0A917I6D2</accession>
<sequence length="60" mass="6452">METLMNHADQRRAAPISVAARPDYASDRLVGAAMAGSCLLLMTGWLGFLGWGAGRLFAVW</sequence>
<evidence type="ECO:0000256" key="1">
    <source>
        <dbReference type="SAM" id="Phobius"/>
    </source>
</evidence>
<protein>
    <submittedName>
        <fullName evidence="2">Uncharacterized protein</fullName>
    </submittedName>
</protein>
<feature type="transmembrane region" description="Helical" evidence="1">
    <location>
        <begin position="29"/>
        <end position="51"/>
    </location>
</feature>
<proteinExistence type="predicted"/>
<dbReference type="Proteomes" id="UP000603912">
    <property type="component" value="Unassembled WGS sequence"/>
</dbReference>
<keyword evidence="3" id="KW-1185">Reference proteome</keyword>
<dbReference type="AlphaFoldDB" id="A0A917I6D2"/>
<evidence type="ECO:0000313" key="2">
    <source>
        <dbReference type="EMBL" id="GGH17145.1"/>
    </source>
</evidence>
<name>A0A917I6D2_9HYPH</name>
<keyword evidence="1" id="KW-1133">Transmembrane helix</keyword>
<reference evidence="2" key="2">
    <citation type="submission" date="2020-09" db="EMBL/GenBank/DDBJ databases">
        <authorList>
            <person name="Sun Q."/>
            <person name="Zhou Y."/>
        </authorList>
    </citation>
    <scope>NUCLEOTIDE SEQUENCE</scope>
    <source>
        <strain evidence="2">CGMCC 1.12214</strain>
    </source>
</reference>
<dbReference type="EMBL" id="BMES01000001">
    <property type="protein sequence ID" value="GGH17145.1"/>
    <property type="molecule type" value="Genomic_DNA"/>
</dbReference>